<dbReference type="Proteomes" id="UP001321473">
    <property type="component" value="Unassembled WGS sequence"/>
</dbReference>
<proteinExistence type="predicted"/>
<dbReference type="EMBL" id="JARKHS020007443">
    <property type="protein sequence ID" value="KAK8781667.1"/>
    <property type="molecule type" value="Genomic_DNA"/>
</dbReference>
<organism evidence="1 2">
    <name type="scientific">Amblyomma americanum</name>
    <name type="common">Lone star tick</name>
    <dbReference type="NCBI Taxonomy" id="6943"/>
    <lineage>
        <taxon>Eukaryota</taxon>
        <taxon>Metazoa</taxon>
        <taxon>Ecdysozoa</taxon>
        <taxon>Arthropoda</taxon>
        <taxon>Chelicerata</taxon>
        <taxon>Arachnida</taxon>
        <taxon>Acari</taxon>
        <taxon>Parasitiformes</taxon>
        <taxon>Ixodida</taxon>
        <taxon>Ixodoidea</taxon>
        <taxon>Ixodidae</taxon>
        <taxon>Amblyomminae</taxon>
        <taxon>Amblyomma</taxon>
    </lineage>
</organism>
<reference evidence="1 2" key="1">
    <citation type="journal article" date="2023" name="Arcadia Sci">
        <title>De novo assembly of a long-read Amblyomma americanum tick genome.</title>
        <authorList>
            <person name="Chou S."/>
            <person name="Poskanzer K.E."/>
            <person name="Rollins M."/>
            <person name="Thuy-Boun P.S."/>
        </authorList>
    </citation>
    <scope>NUCLEOTIDE SEQUENCE [LARGE SCALE GENOMIC DNA]</scope>
    <source>
        <strain evidence="1">F_SG_1</strain>
        <tissue evidence="1">Salivary glands</tissue>
    </source>
</reference>
<keyword evidence="2" id="KW-1185">Reference proteome</keyword>
<gene>
    <name evidence="1" type="ORF">V5799_016992</name>
</gene>
<protein>
    <submittedName>
        <fullName evidence="1">Uncharacterized protein</fullName>
    </submittedName>
</protein>
<name>A0AAQ4F3I6_AMBAM</name>
<dbReference type="AlphaFoldDB" id="A0AAQ4F3I6"/>
<evidence type="ECO:0000313" key="1">
    <source>
        <dbReference type="EMBL" id="KAK8781667.1"/>
    </source>
</evidence>
<evidence type="ECO:0000313" key="2">
    <source>
        <dbReference type="Proteomes" id="UP001321473"/>
    </source>
</evidence>
<sequence>MVLQLGSDITLNLERSSVLADELLLSTVTGNGHRLEAEGIINSNLRIKPLLERERSSQGLILHSMYEVQEIMEDLEEMPPLASFQVNLRYLDMQNPNISFKLVGVTQSKSDTFLSYVGSTVHAGKTLRGVAQYYQDKNVPGDPDVVYLITKNLHPNCLAESATTDYMVKHKKVPGQMITETEYCSLILKPIGYEKNVYAEKVN</sequence>
<comment type="caution">
    <text evidence="1">The sequence shown here is derived from an EMBL/GenBank/DDBJ whole genome shotgun (WGS) entry which is preliminary data.</text>
</comment>
<accession>A0AAQ4F3I6</accession>